<keyword evidence="2" id="KW-1185">Reference proteome</keyword>
<proteinExistence type="predicted"/>
<accession>A0ABW7WVB3</accession>
<protein>
    <submittedName>
        <fullName evidence="1">Uncharacterized protein</fullName>
    </submittedName>
</protein>
<reference evidence="1 2" key="1">
    <citation type="submission" date="2024-10" db="EMBL/GenBank/DDBJ databases">
        <title>The Natural Products Discovery Center: Release of the First 8490 Sequenced Strains for Exploring Actinobacteria Biosynthetic Diversity.</title>
        <authorList>
            <person name="Kalkreuter E."/>
            <person name="Kautsar S.A."/>
            <person name="Yang D."/>
            <person name="Bader C.D."/>
            <person name="Teijaro C.N."/>
            <person name="Fluegel L."/>
            <person name="Davis C.M."/>
            <person name="Simpson J.R."/>
            <person name="Lauterbach L."/>
            <person name="Steele A.D."/>
            <person name="Gui C."/>
            <person name="Meng S."/>
            <person name="Li G."/>
            <person name="Viehrig K."/>
            <person name="Ye F."/>
            <person name="Su P."/>
            <person name="Kiefer A.F."/>
            <person name="Nichols A."/>
            <person name="Cepeda A.J."/>
            <person name="Yan W."/>
            <person name="Fan B."/>
            <person name="Jiang Y."/>
            <person name="Adhikari A."/>
            <person name="Zheng C.-J."/>
            <person name="Schuster L."/>
            <person name="Cowan T.M."/>
            <person name="Smanski M.J."/>
            <person name="Chevrette M.G."/>
            <person name="De Carvalho L.P.S."/>
            <person name="Shen B."/>
        </authorList>
    </citation>
    <scope>NUCLEOTIDE SEQUENCE [LARGE SCALE GENOMIC DNA]</scope>
    <source>
        <strain evidence="1 2">NPDC019275</strain>
    </source>
</reference>
<sequence>MAAGRGRESARAAEVGDVVPVGGQRPLGGEVVRQAEHVQLGRDAVAQRLREIVAEHVGVRVDQSGQQSLSRAVDLDIAGIAVVVGDAVVDDQDGGVLAGLLPVEQSDVANHGAHGCSPSFSTAGAAYGHQESGEDASVTFE</sequence>
<name>A0ABW7WVB3_9NOCA</name>
<gene>
    <name evidence="1" type="ORF">ACH49W_05390</name>
</gene>
<evidence type="ECO:0000313" key="2">
    <source>
        <dbReference type="Proteomes" id="UP001611415"/>
    </source>
</evidence>
<evidence type="ECO:0000313" key="1">
    <source>
        <dbReference type="EMBL" id="MFI2472793.1"/>
    </source>
</evidence>
<dbReference type="EMBL" id="JBIRYO010000003">
    <property type="protein sequence ID" value="MFI2472793.1"/>
    <property type="molecule type" value="Genomic_DNA"/>
</dbReference>
<organism evidence="1 2">
    <name type="scientific">Nocardia xishanensis</name>
    <dbReference type="NCBI Taxonomy" id="238964"/>
    <lineage>
        <taxon>Bacteria</taxon>
        <taxon>Bacillati</taxon>
        <taxon>Actinomycetota</taxon>
        <taxon>Actinomycetes</taxon>
        <taxon>Mycobacteriales</taxon>
        <taxon>Nocardiaceae</taxon>
        <taxon>Nocardia</taxon>
    </lineage>
</organism>
<dbReference type="Proteomes" id="UP001611415">
    <property type="component" value="Unassembled WGS sequence"/>
</dbReference>
<comment type="caution">
    <text evidence="1">The sequence shown here is derived from an EMBL/GenBank/DDBJ whole genome shotgun (WGS) entry which is preliminary data.</text>
</comment>
<dbReference type="RefSeq" id="WP_364826577.1">
    <property type="nucleotide sequence ID" value="NZ_JBFAYM010000021.1"/>
</dbReference>